<feature type="chain" id="PRO_5047501161" evidence="1">
    <location>
        <begin position="22"/>
        <end position="179"/>
    </location>
</feature>
<dbReference type="EMBL" id="JBHSQB010000009">
    <property type="protein sequence ID" value="MFC6097516.1"/>
    <property type="molecule type" value="Genomic_DNA"/>
</dbReference>
<protein>
    <submittedName>
        <fullName evidence="2">DUF6252 family protein</fullName>
    </submittedName>
</protein>
<evidence type="ECO:0000256" key="1">
    <source>
        <dbReference type="SAM" id="SignalP"/>
    </source>
</evidence>
<keyword evidence="3" id="KW-1185">Reference proteome</keyword>
<dbReference type="Proteomes" id="UP001596287">
    <property type="component" value="Unassembled WGS sequence"/>
</dbReference>
<dbReference type="RefSeq" id="WP_379792477.1">
    <property type="nucleotide sequence ID" value="NZ_JBHSQB010000009.1"/>
</dbReference>
<comment type="caution">
    <text evidence="2">The sequence shown here is derived from an EMBL/GenBank/DDBJ whole genome shotgun (WGS) entry which is preliminary data.</text>
</comment>
<keyword evidence="1" id="KW-0732">Signal</keyword>
<evidence type="ECO:0000313" key="2">
    <source>
        <dbReference type="EMBL" id="MFC6097516.1"/>
    </source>
</evidence>
<reference evidence="3" key="1">
    <citation type="journal article" date="2019" name="Int. J. Syst. Evol. Microbiol.">
        <title>The Global Catalogue of Microorganisms (GCM) 10K type strain sequencing project: providing services to taxonomists for standard genome sequencing and annotation.</title>
        <authorList>
            <consortium name="The Broad Institute Genomics Platform"/>
            <consortium name="The Broad Institute Genome Sequencing Center for Infectious Disease"/>
            <person name="Wu L."/>
            <person name="Ma J."/>
        </authorList>
    </citation>
    <scope>NUCLEOTIDE SEQUENCE [LARGE SCALE GENOMIC DNA]</scope>
    <source>
        <strain evidence="3">CCUG 49679</strain>
    </source>
</reference>
<accession>A0ABW1PQX8</accession>
<evidence type="ECO:0000313" key="3">
    <source>
        <dbReference type="Proteomes" id="UP001596287"/>
    </source>
</evidence>
<name>A0ABW1PQX8_9FLAO</name>
<feature type="signal peptide" evidence="1">
    <location>
        <begin position="1"/>
        <end position="21"/>
    </location>
</feature>
<sequence>MNKIIASFLFLLCLSCNNDDANDGKLTNLNYDGTGGISCKVNGAVLKPRGGGMYGNVHFDLEQDFENSNSYIRIGFSHKGDAYDDFKSVDVIGGGIDIHNVVPQTFDLAAVESASGYGRYFNNNLESNEFYTTDIERGELKLLHYDSQKHIVTGTFWFDAINSNGEIVSVTDGRFDIRF</sequence>
<gene>
    <name evidence="2" type="ORF">ACFPVY_12745</name>
</gene>
<proteinExistence type="predicted"/>
<organism evidence="2 3">
    <name type="scientific">Flavobacterium qiangtangense</name>
    <dbReference type="NCBI Taxonomy" id="1442595"/>
    <lineage>
        <taxon>Bacteria</taxon>
        <taxon>Pseudomonadati</taxon>
        <taxon>Bacteroidota</taxon>
        <taxon>Flavobacteriia</taxon>
        <taxon>Flavobacteriales</taxon>
        <taxon>Flavobacteriaceae</taxon>
        <taxon>Flavobacterium</taxon>
    </lineage>
</organism>